<evidence type="ECO:0000256" key="6">
    <source>
        <dbReference type="RuleBase" id="RU368024"/>
    </source>
</evidence>
<evidence type="ECO:0000256" key="1">
    <source>
        <dbReference type="ARBA" id="ARBA00001070"/>
    </source>
</evidence>
<organism evidence="9 10">
    <name type="scientific">Mortierella isabellina</name>
    <name type="common">Filamentous fungus</name>
    <name type="synonym">Umbelopsis isabellina</name>
    <dbReference type="NCBI Taxonomy" id="91625"/>
    <lineage>
        <taxon>Eukaryota</taxon>
        <taxon>Fungi</taxon>
        <taxon>Fungi incertae sedis</taxon>
        <taxon>Mucoromycota</taxon>
        <taxon>Mucoromycotina</taxon>
        <taxon>Umbelopsidomycetes</taxon>
        <taxon>Umbelopsidales</taxon>
        <taxon>Umbelopsidaceae</taxon>
        <taxon>Umbelopsis</taxon>
    </lineage>
</organism>
<dbReference type="GO" id="GO:0004252">
    <property type="term" value="F:serine-type endopeptidase activity"/>
    <property type="evidence" value="ECO:0007669"/>
    <property type="project" value="UniProtKB-UniRule"/>
</dbReference>
<name>A0A8H7PNJ3_MORIS</name>
<dbReference type="EMBL" id="JAEPQZ010000009">
    <property type="protein sequence ID" value="KAG2177088.1"/>
    <property type="molecule type" value="Genomic_DNA"/>
</dbReference>
<keyword evidence="4 6" id="KW-0378">Hydrolase</keyword>
<dbReference type="Proteomes" id="UP000654370">
    <property type="component" value="Unassembled WGS sequence"/>
</dbReference>
<evidence type="ECO:0000256" key="4">
    <source>
        <dbReference type="ARBA" id="ARBA00022801"/>
    </source>
</evidence>
<evidence type="ECO:0000313" key="9">
    <source>
        <dbReference type="EMBL" id="KAG2177088.1"/>
    </source>
</evidence>
<dbReference type="PANTHER" id="PTHR42881:SF2">
    <property type="entry name" value="PROLYL ENDOPEPTIDASE"/>
    <property type="match status" value="1"/>
</dbReference>
<feature type="domain" description="Peptidase S9A N-terminal" evidence="8">
    <location>
        <begin position="17"/>
        <end position="430"/>
    </location>
</feature>
<evidence type="ECO:0000259" key="7">
    <source>
        <dbReference type="Pfam" id="PF00326"/>
    </source>
</evidence>
<dbReference type="Gene3D" id="3.40.50.1820">
    <property type="entry name" value="alpha/beta hydrolase"/>
    <property type="match status" value="1"/>
</dbReference>
<protein>
    <recommendedName>
        <fullName evidence="6">Prolyl endopeptidase</fullName>
        <ecNumber evidence="6">3.4.21.-</ecNumber>
    </recommendedName>
</protein>
<comment type="similarity">
    <text evidence="2 6">Belongs to the peptidase S9A family.</text>
</comment>
<dbReference type="Pfam" id="PF02897">
    <property type="entry name" value="Peptidase_S9_N"/>
    <property type="match status" value="1"/>
</dbReference>
<keyword evidence="5 6" id="KW-0720">Serine protease</keyword>
<dbReference type="SUPFAM" id="SSF53474">
    <property type="entry name" value="alpha/beta-Hydrolases"/>
    <property type="match status" value="1"/>
</dbReference>
<comment type="catalytic activity">
    <reaction evidence="1">
        <text>Hydrolysis of Pro-|-Xaa &gt;&gt; Ala-|-Xaa in oligopeptides.</text>
        <dbReference type="EC" id="3.4.21.26"/>
    </reaction>
</comment>
<dbReference type="InterPro" id="IPR051167">
    <property type="entry name" value="Prolyl_oligopep/macrocyclase"/>
</dbReference>
<dbReference type="SUPFAM" id="SSF50993">
    <property type="entry name" value="Peptidase/esterase 'gauge' domain"/>
    <property type="match status" value="1"/>
</dbReference>
<sequence>MLNPELYPIDSDLALVSEDIHGQKIRDSFRYLGKAWAFSENEACPKYNEFVDRQNQLSNEILGQYELLEQLQNCIIASQQYASLSNVSIVNGTYCFADKPNGVNGHYWQYQTLEDPKPTKLLDFDALQSQSSGLHGKSYESINLSPDGSMASLTFSEDGGDQTFGKIYRVSDQTLLGDHIQGIIWSSLDWTLDNKSVVYVAKLSLLSNPNVDPKGSKLGILLHKIGTEQCDDILLYQNLVKPQNYVTIGMLEDKLLRYEFNSETVGMTLAYCPLNSFDAGQSQKDIGWKFVNSDENISYSFIGQSGDVLYLYFKDESQCPNGKIMGYSYTTGSLEDVIDEAQNAVLNETKSALINKRLIATVRTIGLREVFDIYDIESKTWRNLIDWEIGSYATISGSSDSNELFFQVKTIFHPVRTYYLDIGDVKAKPIAFDPTSKSINVLKECDFETNLVWIESRDKTKIPMYIVSKNGIECTNETPLMIYAYGDHGVIVRPSYNEIFSGWLSHFSNPALAFVCCRGGGELGEKWHQDGIRHKKQNTIDDLIYATKWLHSSNYSSPSSTVLLGKSAGGTLVAAAMNQEPSLYRCVIPYVGLMDLLRYHKFGSADIWANSIGNPDIKDDFIWLIKLSPYHNISDVEHPAVLVITADKDDRVAALHSCKYAAELQRRLKNGSATGGPCLLKIIQDAGHGGSDTAAKQAEVASAILAFAALALGQPPSIKHI</sequence>
<keyword evidence="10" id="KW-1185">Reference proteome</keyword>
<comment type="caution">
    <text evidence="9">The sequence shown here is derived from an EMBL/GenBank/DDBJ whole genome shotgun (WGS) entry which is preliminary data.</text>
</comment>
<dbReference type="InterPro" id="IPR023302">
    <property type="entry name" value="Pept_S9A_N"/>
</dbReference>
<dbReference type="AlphaFoldDB" id="A0A8H7PNJ3"/>
<dbReference type="GO" id="GO:0070012">
    <property type="term" value="F:oligopeptidase activity"/>
    <property type="evidence" value="ECO:0007669"/>
    <property type="project" value="TreeGrafter"/>
</dbReference>
<dbReference type="OrthoDB" id="248387at2759"/>
<proteinExistence type="inferred from homology"/>
<evidence type="ECO:0000313" key="10">
    <source>
        <dbReference type="Proteomes" id="UP000654370"/>
    </source>
</evidence>
<dbReference type="GO" id="GO:0006508">
    <property type="term" value="P:proteolysis"/>
    <property type="evidence" value="ECO:0007669"/>
    <property type="project" value="UniProtKB-KW"/>
</dbReference>
<keyword evidence="3 6" id="KW-0645">Protease</keyword>
<dbReference type="Pfam" id="PF00326">
    <property type="entry name" value="Peptidase_S9"/>
    <property type="match status" value="1"/>
</dbReference>
<dbReference type="InterPro" id="IPR001375">
    <property type="entry name" value="Peptidase_S9_cat"/>
</dbReference>
<evidence type="ECO:0000256" key="5">
    <source>
        <dbReference type="ARBA" id="ARBA00022825"/>
    </source>
</evidence>
<dbReference type="Gene3D" id="2.130.10.120">
    <property type="entry name" value="Prolyl oligopeptidase, N-terminal domain"/>
    <property type="match status" value="1"/>
</dbReference>
<gene>
    <name evidence="9" type="ORF">INT43_007744</name>
</gene>
<feature type="domain" description="Peptidase S9 prolyl oligopeptidase catalytic" evidence="7">
    <location>
        <begin position="513"/>
        <end position="713"/>
    </location>
</feature>
<dbReference type="InterPro" id="IPR029058">
    <property type="entry name" value="AB_hydrolase_fold"/>
</dbReference>
<dbReference type="InterPro" id="IPR002470">
    <property type="entry name" value="Peptidase_S9A"/>
</dbReference>
<accession>A0A8H7PNJ3</accession>
<dbReference type="GO" id="GO:0005829">
    <property type="term" value="C:cytosol"/>
    <property type="evidence" value="ECO:0007669"/>
    <property type="project" value="TreeGrafter"/>
</dbReference>
<evidence type="ECO:0000256" key="2">
    <source>
        <dbReference type="ARBA" id="ARBA00005228"/>
    </source>
</evidence>
<dbReference type="PRINTS" id="PR00862">
    <property type="entry name" value="PROLIGOPTASE"/>
</dbReference>
<dbReference type="EC" id="3.4.21.-" evidence="6"/>
<dbReference type="PANTHER" id="PTHR42881">
    <property type="entry name" value="PROLYL ENDOPEPTIDASE"/>
    <property type="match status" value="1"/>
</dbReference>
<evidence type="ECO:0000259" key="8">
    <source>
        <dbReference type="Pfam" id="PF02897"/>
    </source>
</evidence>
<evidence type="ECO:0000256" key="3">
    <source>
        <dbReference type="ARBA" id="ARBA00022670"/>
    </source>
</evidence>
<reference evidence="9" key="1">
    <citation type="submission" date="2020-12" db="EMBL/GenBank/DDBJ databases">
        <title>Metabolic potential, ecology and presence of endohyphal bacteria is reflected in genomic diversity of Mucoromycotina.</title>
        <authorList>
            <person name="Muszewska A."/>
            <person name="Okrasinska A."/>
            <person name="Steczkiewicz K."/>
            <person name="Drgas O."/>
            <person name="Orlowska M."/>
            <person name="Perlinska-Lenart U."/>
            <person name="Aleksandrzak-Piekarczyk T."/>
            <person name="Szatraj K."/>
            <person name="Zielenkiewicz U."/>
            <person name="Pilsyk S."/>
            <person name="Malc E."/>
            <person name="Mieczkowski P."/>
            <person name="Kruszewska J.S."/>
            <person name="Biernat P."/>
            <person name="Pawlowska J."/>
        </authorList>
    </citation>
    <scope>NUCLEOTIDE SEQUENCE</scope>
    <source>
        <strain evidence="9">WA0000067209</strain>
    </source>
</reference>